<keyword evidence="3" id="KW-0687">Ribonucleoprotein</keyword>
<dbReference type="InterPro" id="IPR001515">
    <property type="entry name" value="Ribosomal_eL32"/>
</dbReference>
<evidence type="ECO:0000256" key="2">
    <source>
        <dbReference type="ARBA" id="ARBA00022980"/>
    </source>
</evidence>
<gene>
    <name evidence="4" type="primary">RPL32</name>
    <name evidence="4" type="ORF">MHBO_001938</name>
</gene>
<dbReference type="PANTHER" id="PTHR23413">
    <property type="entry name" value="60S RIBOSOMAL PROTEIN L32 AND DNA-DIRECTED RNA POLYMERASE II, SUBUNIT N"/>
    <property type="match status" value="1"/>
</dbReference>
<organism evidence="4 5">
    <name type="scientific">Bonamia ostreae</name>
    <dbReference type="NCBI Taxonomy" id="126728"/>
    <lineage>
        <taxon>Eukaryota</taxon>
        <taxon>Sar</taxon>
        <taxon>Rhizaria</taxon>
        <taxon>Endomyxa</taxon>
        <taxon>Ascetosporea</taxon>
        <taxon>Haplosporida</taxon>
        <taxon>Bonamia</taxon>
    </lineage>
</organism>
<protein>
    <submittedName>
        <fullName evidence="4">60S ribosomal protein L32</fullName>
    </submittedName>
</protein>
<evidence type="ECO:0000256" key="3">
    <source>
        <dbReference type="ARBA" id="ARBA00023274"/>
    </source>
</evidence>
<comment type="caution">
    <text evidence="4">The sequence shown here is derived from an EMBL/GenBank/DDBJ whole genome shotgun (WGS) entry which is preliminary data.</text>
</comment>
<dbReference type="SUPFAM" id="SSF52042">
    <property type="entry name" value="Ribosomal protein L32e"/>
    <property type="match status" value="1"/>
</dbReference>
<accession>A0ABV2AKT8</accession>
<evidence type="ECO:0000313" key="5">
    <source>
        <dbReference type="Proteomes" id="UP001439008"/>
    </source>
</evidence>
<comment type="similarity">
    <text evidence="1">Belongs to the eukaryotic ribosomal protein eL32 family.</text>
</comment>
<dbReference type="EMBL" id="JBDODL010000569">
    <property type="protein sequence ID" value="MES1920247.1"/>
    <property type="molecule type" value="Genomic_DNA"/>
</dbReference>
<dbReference type="Proteomes" id="UP001439008">
    <property type="component" value="Unassembled WGS sequence"/>
</dbReference>
<reference evidence="4 5" key="1">
    <citation type="journal article" date="2024" name="BMC Biol.">
        <title>Comparative genomics of Ascetosporea gives new insight into the evolutionary basis for animal parasitism in Rhizaria.</title>
        <authorList>
            <person name="Hiltunen Thoren M."/>
            <person name="Onut-Brannstrom I."/>
            <person name="Alfjorden A."/>
            <person name="Peckova H."/>
            <person name="Swords F."/>
            <person name="Hooper C."/>
            <person name="Holzer A.S."/>
            <person name="Bass D."/>
            <person name="Burki F."/>
        </authorList>
    </citation>
    <scope>NUCLEOTIDE SEQUENCE [LARGE SCALE GENOMIC DNA]</scope>
    <source>
        <strain evidence="4">20-A016</strain>
    </source>
</reference>
<sequence>MPNVGYGNNKKGKHVLPNGYKKFLVRNEADLDAMLMHKNDYCAEIAHNLSSKKRKVILVKAEEMEIKVTNPNARVVTEEVE</sequence>
<evidence type="ECO:0000313" key="4">
    <source>
        <dbReference type="EMBL" id="MES1920247.1"/>
    </source>
</evidence>
<dbReference type="GO" id="GO:0005840">
    <property type="term" value="C:ribosome"/>
    <property type="evidence" value="ECO:0007669"/>
    <property type="project" value="UniProtKB-KW"/>
</dbReference>
<proteinExistence type="inferred from homology"/>
<dbReference type="Pfam" id="PF01655">
    <property type="entry name" value="Ribosomal_L32e"/>
    <property type="match status" value="1"/>
</dbReference>
<dbReference type="InterPro" id="IPR036351">
    <property type="entry name" value="Ribosomal_eL32_sf"/>
</dbReference>
<dbReference type="SMART" id="SM01393">
    <property type="entry name" value="Ribosomal_L32e"/>
    <property type="match status" value="1"/>
</dbReference>
<name>A0ABV2AKT8_9EUKA</name>
<dbReference type="PANTHER" id="PTHR23413:SF1">
    <property type="entry name" value="RIBOSOMAL PROTEIN L32"/>
    <property type="match status" value="1"/>
</dbReference>
<keyword evidence="2 4" id="KW-0689">Ribosomal protein</keyword>
<keyword evidence="5" id="KW-1185">Reference proteome</keyword>
<evidence type="ECO:0000256" key="1">
    <source>
        <dbReference type="ARBA" id="ARBA00008431"/>
    </source>
</evidence>